<reference evidence="1" key="1">
    <citation type="submission" date="2023-04" db="EMBL/GenBank/DDBJ databases">
        <title>Ambrosiozyma monospora NBRC 10751.</title>
        <authorList>
            <person name="Ichikawa N."/>
            <person name="Sato H."/>
            <person name="Tonouchi N."/>
        </authorList>
    </citation>
    <scope>NUCLEOTIDE SEQUENCE</scope>
    <source>
        <strain evidence="1">NBRC 10751</strain>
    </source>
</reference>
<keyword evidence="2" id="KW-1185">Reference proteome</keyword>
<accession>A0ACB5SUQ0</accession>
<evidence type="ECO:0000313" key="1">
    <source>
        <dbReference type="EMBL" id="GME73018.1"/>
    </source>
</evidence>
<gene>
    <name evidence="1" type="ORF">Amon02_000122300</name>
</gene>
<evidence type="ECO:0000313" key="2">
    <source>
        <dbReference type="Proteomes" id="UP001165064"/>
    </source>
</evidence>
<protein>
    <submittedName>
        <fullName evidence="1">Unnamed protein product</fullName>
    </submittedName>
</protein>
<name>A0ACB5SUQ0_AMBMO</name>
<sequence length="531" mass="57384">MSPTMRTYKRYLLLLLSSIALTVYIFSSKKSSKQQSITFQEINKENSDMSTSAAAKQIIVVGSGLAGLTSAYTALSNGVKVTILEMESKFGGNSIKASSGINGAPTRFQPEPDDLFYQDTVKSAGTIYANSNIKPQREALMKTLVDNSKDAVYFLSDTIGVDLSLVAQLGGHSKPRTHRGAGKTPPGFAIISALLKKIENDFSQLATLKKECRVTKLLTESGVVVGVEYQDLANADAKPTQLFGPVVMAAGGYAGDTTGLVEKYRPDLAGFPSTNSPRQQSLSLLTAIGAQLIDMESIQVHPTGFVDLAAPGSKVKFLAAEALRGHGGILVDPKGNRFVNEVLRRDEVTDAVFEKCPSTSVVGNDGEIKQWESWLVMDEGSVEGIKSNVGFYMFKKLMYKSKLSDLASTLPNIRSSLIKYSQSVKDKKDTEFGRHYYGSWSLNPDEISDDTEVYYGKVTPVLHFTMGGAKFNEHAEFVDEQDKPIDGIWGCGEVTAGVHSSNRLGGSSLLECVVFGRIAGERASKALSGKL</sequence>
<dbReference type="EMBL" id="BSXS01000571">
    <property type="protein sequence ID" value="GME73018.1"/>
    <property type="molecule type" value="Genomic_DNA"/>
</dbReference>
<dbReference type="Proteomes" id="UP001165064">
    <property type="component" value="Unassembled WGS sequence"/>
</dbReference>
<organism evidence="1 2">
    <name type="scientific">Ambrosiozyma monospora</name>
    <name type="common">Yeast</name>
    <name type="synonym">Endomycopsis monosporus</name>
    <dbReference type="NCBI Taxonomy" id="43982"/>
    <lineage>
        <taxon>Eukaryota</taxon>
        <taxon>Fungi</taxon>
        <taxon>Dikarya</taxon>
        <taxon>Ascomycota</taxon>
        <taxon>Saccharomycotina</taxon>
        <taxon>Pichiomycetes</taxon>
        <taxon>Pichiales</taxon>
        <taxon>Pichiaceae</taxon>
        <taxon>Ambrosiozyma</taxon>
    </lineage>
</organism>
<proteinExistence type="predicted"/>
<comment type="caution">
    <text evidence="1">The sequence shown here is derived from an EMBL/GenBank/DDBJ whole genome shotgun (WGS) entry which is preliminary data.</text>
</comment>